<proteinExistence type="predicted"/>
<name>K0Q4Y2_9HYPH</name>
<dbReference type="SUPFAM" id="SSF46626">
    <property type="entry name" value="Cytochrome c"/>
    <property type="match status" value="1"/>
</dbReference>
<dbReference type="PROSITE" id="PS51007">
    <property type="entry name" value="CYTC"/>
    <property type="match status" value="1"/>
</dbReference>
<dbReference type="InterPro" id="IPR009056">
    <property type="entry name" value="Cyt_c-like_dom"/>
</dbReference>
<protein>
    <submittedName>
        <fullName evidence="6">Putative cytochrome c class I protein</fullName>
    </submittedName>
</protein>
<dbReference type="GO" id="GO:0046872">
    <property type="term" value="F:metal ion binding"/>
    <property type="evidence" value="ECO:0007669"/>
    <property type="project" value="UniProtKB-KW"/>
</dbReference>
<gene>
    <name evidence="6" type="ORF">BN77_p10058</name>
</gene>
<dbReference type="STRING" id="1211777.BN77_p10058"/>
<dbReference type="Proteomes" id="UP000009319">
    <property type="component" value="Unassembled WGS sequence"/>
</dbReference>
<accession>K0Q4Y2</accession>
<evidence type="ECO:0000313" key="6">
    <source>
        <dbReference type="EMBL" id="CCM78104.1"/>
    </source>
</evidence>
<evidence type="ECO:0000256" key="2">
    <source>
        <dbReference type="ARBA" id="ARBA00022723"/>
    </source>
</evidence>
<dbReference type="RefSeq" id="WP_007535559.1">
    <property type="nucleotide sequence ID" value="NZ_HF536773.1"/>
</dbReference>
<sequence length="138" mass="14726">MSSLSAFDRYGKLWLMAILVGSTAAFAAGVWIKNVRQRVEVARDLTGGDPSKAPVTFRRYGCAGCHTIPGIAGADGKVAAPLSNIRQRVYIAGTVDNNADNLVHWIVSPQAVIPNTAMPATGITQQEARDLAAYLYAH</sequence>
<keyword evidence="3 4" id="KW-0408">Iron</keyword>
<dbReference type="HOGENOM" id="CLU_122806_0_0_5"/>
<evidence type="ECO:0000256" key="1">
    <source>
        <dbReference type="ARBA" id="ARBA00022617"/>
    </source>
</evidence>
<dbReference type="Pfam" id="PF00034">
    <property type="entry name" value="Cytochrom_C"/>
    <property type="match status" value="1"/>
</dbReference>
<dbReference type="InterPro" id="IPR036909">
    <property type="entry name" value="Cyt_c-like_dom_sf"/>
</dbReference>
<evidence type="ECO:0000256" key="4">
    <source>
        <dbReference type="PROSITE-ProRule" id="PRU00433"/>
    </source>
</evidence>
<organism evidence="6 7">
    <name type="scientific">Rhizobium mesoamericanum STM3625</name>
    <dbReference type="NCBI Taxonomy" id="1211777"/>
    <lineage>
        <taxon>Bacteria</taxon>
        <taxon>Pseudomonadati</taxon>
        <taxon>Pseudomonadota</taxon>
        <taxon>Alphaproteobacteria</taxon>
        <taxon>Hyphomicrobiales</taxon>
        <taxon>Rhizobiaceae</taxon>
        <taxon>Rhizobium/Agrobacterium group</taxon>
        <taxon>Rhizobium</taxon>
    </lineage>
</organism>
<evidence type="ECO:0000259" key="5">
    <source>
        <dbReference type="PROSITE" id="PS51007"/>
    </source>
</evidence>
<dbReference type="GO" id="GO:0009055">
    <property type="term" value="F:electron transfer activity"/>
    <property type="evidence" value="ECO:0007669"/>
    <property type="project" value="InterPro"/>
</dbReference>
<keyword evidence="7" id="KW-1185">Reference proteome</keyword>
<keyword evidence="2 4" id="KW-0479">Metal-binding</keyword>
<dbReference type="Gene3D" id="1.10.760.10">
    <property type="entry name" value="Cytochrome c-like domain"/>
    <property type="match status" value="1"/>
</dbReference>
<dbReference type="AlphaFoldDB" id="K0Q4Y2"/>
<dbReference type="eggNOG" id="COG3474">
    <property type="taxonomic scope" value="Bacteria"/>
</dbReference>
<dbReference type="EMBL" id="CANI01000035">
    <property type="protein sequence ID" value="CCM78104.1"/>
    <property type="molecule type" value="Genomic_DNA"/>
</dbReference>
<reference evidence="6 7" key="1">
    <citation type="journal article" date="2013" name="Genome Announc.">
        <title>Draft Genome Sequence of Rhizobium mesoamericanum STM3625, a Nitrogen-Fixing Symbiont of Mimosa pudica Isolated in French Guiana (South America).</title>
        <authorList>
            <person name="Moulin L."/>
            <person name="Mornico D."/>
            <person name="Melkonian R."/>
            <person name="Klonowska A."/>
        </authorList>
    </citation>
    <scope>NUCLEOTIDE SEQUENCE [LARGE SCALE GENOMIC DNA]</scope>
    <source>
        <strain evidence="6 7">STM3625</strain>
    </source>
</reference>
<comment type="caution">
    <text evidence="6">The sequence shown here is derived from an EMBL/GenBank/DDBJ whole genome shotgun (WGS) entry which is preliminary data.</text>
</comment>
<keyword evidence="1 4" id="KW-0349">Heme</keyword>
<feature type="domain" description="Cytochrome c" evidence="5">
    <location>
        <begin position="48"/>
        <end position="138"/>
    </location>
</feature>
<dbReference type="GO" id="GO:0020037">
    <property type="term" value="F:heme binding"/>
    <property type="evidence" value="ECO:0007669"/>
    <property type="project" value="InterPro"/>
</dbReference>
<evidence type="ECO:0000313" key="7">
    <source>
        <dbReference type="Proteomes" id="UP000009319"/>
    </source>
</evidence>
<evidence type="ECO:0000256" key="3">
    <source>
        <dbReference type="ARBA" id="ARBA00023004"/>
    </source>
</evidence>